<gene>
    <name evidence="5" type="ORF">ACAOBT_LOCUS24464</name>
</gene>
<comment type="caution">
    <text evidence="5">The sequence shown here is derived from an EMBL/GenBank/DDBJ whole genome shotgun (WGS) entry which is preliminary data.</text>
</comment>
<dbReference type="GO" id="GO:0005739">
    <property type="term" value="C:mitochondrion"/>
    <property type="evidence" value="ECO:0007669"/>
    <property type="project" value="UniProtKB-ARBA"/>
</dbReference>
<sequence length="650" mass="71212">MAPSHSRQLLVWSVPTIVALLSYLWFKKRRIGAQSDPGDTRTQQACINNTKNEQEQQLSSQSEESATKISSPPTSGASSPNKSFTRSLSGVETTPIDIVIPPQLRASRSTSVVISDEDLDLEIEKVKSMRQTSYFGPTNKSDSSTKSGGSSPRSGDSSPKSTNLSLKSSNSSPKFAVAETASPAKVAEDEVREETIIETKPTNKDAQKMAQKEIAQVEEKLTALNIGKSGGGKKKKKFKEHKMHMLNNNSEHSKNETNDLQRQNSERDSANHSPSDVMMASPSLSSISDNHSEGSSDSGKGGSDVATPPPSRTPGIEHSSSPSYYEFVIPQVLVGKLIGRHGSFVTHIRDKTNAMIIVRKHPTDNKMKVCSVEGTKEAIEKALKMVREKFPLKRYPEVTLEEVHFTPPISPFSLIPDHLYLKLVEGINNDTILSCLVAPNHLFMQQPTHPSFPSLNVLTNCMNGCYNDCQSPMLPNPIAPNTVCAAYSVDGWYRAMVLSSDPETEMSYVKFLDYGGFAYVENSKLRQIRGDFMLLPFQAAEGILANIRSKNEDGTWPEEAYNVVADITKGAIIYTQVADYTEDGVPLVLCYVVVGPTSIIFLNQHLVDKGFAEWVAMVEDVPIPCSSTDATQQQESDTITTKPETAAVQA</sequence>
<feature type="domain" description="Tudor" evidence="4">
    <location>
        <begin position="477"/>
        <end position="535"/>
    </location>
</feature>
<dbReference type="SMART" id="SM00322">
    <property type="entry name" value="KH"/>
    <property type="match status" value="1"/>
</dbReference>
<dbReference type="EMBL" id="CAKOFQ010007334">
    <property type="protein sequence ID" value="CAH1998572.1"/>
    <property type="molecule type" value="Genomic_DNA"/>
</dbReference>
<dbReference type="CDD" id="cd20407">
    <property type="entry name" value="Tudor_AKAP1"/>
    <property type="match status" value="1"/>
</dbReference>
<dbReference type="AlphaFoldDB" id="A0A9P0PTP8"/>
<dbReference type="InterPro" id="IPR047367">
    <property type="entry name" value="Tudor_AKAP1"/>
</dbReference>
<dbReference type="GO" id="GO:0010468">
    <property type="term" value="P:regulation of gene expression"/>
    <property type="evidence" value="ECO:0007669"/>
    <property type="project" value="UniProtKB-ARBA"/>
</dbReference>
<dbReference type="SMART" id="SM00333">
    <property type="entry name" value="TUDOR"/>
    <property type="match status" value="1"/>
</dbReference>
<feature type="compositionally biased region" description="Basic and acidic residues" evidence="2">
    <location>
        <begin position="251"/>
        <end position="270"/>
    </location>
</feature>
<organism evidence="5 6">
    <name type="scientific">Acanthoscelides obtectus</name>
    <name type="common">Bean weevil</name>
    <name type="synonym">Bruchus obtectus</name>
    <dbReference type="NCBI Taxonomy" id="200917"/>
    <lineage>
        <taxon>Eukaryota</taxon>
        <taxon>Metazoa</taxon>
        <taxon>Ecdysozoa</taxon>
        <taxon>Arthropoda</taxon>
        <taxon>Hexapoda</taxon>
        <taxon>Insecta</taxon>
        <taxon>Pterygota</taxon>
        <taxon>Neoptera</taxon>
        <taxon>Endopterygota</taxon>
        <taxon>Coleoptera</taxon>
        <taxon>Polyphaga</taxon>
        <taxon>Cucujiformia</taxon>
        <taxon>Chrysomeloidea</taxon>
        <taxon>Chrysomelidae</taxon>
        <taxon>Bruchinae</taxon>
        <taxon>Bruchini</taxon>
        <taxon>Acanthoscelides</taxon>
    </lineage>
</organism>
<feature type="region of interest" description="Disordered" evidence="2">
    <location>
        <begin position="245"/>
        <end position="320"/>
    </location>
</feature>
<dbReference type="SUPFAM" id="SSF54791">
    <property type="entry name" value="Eukaryotic type KH-domain (KH-domain type I)"/>
    <property type="match status" value="1"/>
</dbReference>
<dbReference type="PROSITE" id="PS50304">
    <property type="entry name" value="TUDOR"/>
    <property type="match status" value="1"/>
</dbReference>
<dbReference type="Proteomes" id="UP001152888">
    <property type="component" value="Unassembled WGS sequence"/>
</dbReference>
<evidence type="ECO:0000256" key="3">
    <source>
        <dbReference type="SAM" id="Phobius"/>
    </source>
</evidence>
<dbReference type="PANTHER" id="PTHR22948">
    <property type="entry name" value="TUDOR DOMAIN CONTAINING PROTEIN"/>
    <property type="match status" value="1"/>
</dbReference>
<dbReference type="InterPro" id="IPR002999">
    <property type="entry name" value="Tudor"/>
</dbReference>
<dbReference type="InterPro" id="IPR047368">
    <property type="entry name" value="KH-I_AKAP1"/>
</dbReference>
<reference evidence="5" key="1">
    <citation type="submission" date="2022-03" db="EMBL/GenBank/DDBJ databases">
        <authorList>
            <person name="Sayadi A."/>
        </authorList>
    </citation>
    <scope>NUCLEOTIDE SEQUENCE</scope>
</reference>
<evidence type="ECO:0000256" key="2">
    <source>
        <dbReference type="SAM" id="MobiDB-lite"/>
    </source>
</evidence>
<keyword evidence="3" id="KW-1133">Transmembrane helix</keyword>
<feature type="region of interest" description="Disordered" evidence="2">
    <location>
        <begin position="626"/>
        <end position="650"/>
    </location>
</feature>
<dbReference type="SUPFAM" id="SSF63748">
    <property type="entry name" value="Tudor/PWWP/MBT"/>
    <property type="match status" value="1"/>
</dbReference>
<evidence type="ECO:0000313" key="5">
    <source>
        <dbReference type="EMBL" id="CAH1998572.1"/>
    </source>
</evidence>
<evidence type="ECO:0000256" key="1">
    <source>
        <dbReference type="PROSITE-ProRule" id="PRU00117"/>
    </source>
</evidence>
<keyword evidence="1" id="KW-0694">RNA-binding</keyword>
<dbReference type="Pfam" id="PF00567">
    <property type="entry name" value="TUDOR"/>
    <property type="match status" value="1"/>
</dbReference>
<evidence type="ECO:0000259" key="4">
    <source>
        <dbReference type="PROSITE" id="PS50304"/>
    </source>
</evidence>
<feature type="compositionally biased region" description="Low complexity" evidence="2">
    <location>
        <begin position="141"/>
        <end position="173"/>
    </location>
</feature>
<feature type="compositionally biased region" description="Basic and acidic residues" evidence="2">
    <location>
        <begin position="186"/>
        <end position="209"/>
    </location>
</feature>
<dbReference type="PANTHER" id="PTHR22948:SF65">
    <property type="entry name" value="A-KINASE ANCHORING PROTEIN 1"/>
    <property type="match status" value="1"/>
</dbReference>
<evidence type="ECO:0000313" key="6">
    <source>
        <dbReference type="Proteomes" id="UP001152888"/>
    </source>
</evidence>
<dbReference type="InterPro" id="IPR050621">
    <property type="entry name" value="Tudor_domain_containing"/>
</dbReference>
<dbReference type="Pfam" id="PF00013">
    <property type="entry name" value="KH_1"/>
    <property type="match status" value="1"/>
</dbReference>
<name>A0A9P0PTP8_ACAOB</name>
<proteinExistence type="predicted"/>
<keyword evidence="3" id="KW-0812">Transmembrane</keyword>
<feature type="compositionally biased region" description="Polar residues" evidence="2">
    <location>
        <begin position="67"/>
        <end position="89"/>
    </location>
</feature>
<dbReference type="CDD" id="cd22395">
    <property type="entry name" value="KH-I_AKAP1"/>
    <property type="match status" value="1"/>
</dbReference>
<dbReference type="InterPro" id="IPR035437">
    <property type="entry name" value="SNase_OB-fold_sf"/>
</dbReference>
<feature type="compositionally biased region" description="Low complexity" evidence="2">
    <location>
        <begin position="55"/>
        <end position="64"/>
    </location>
</feature>
<dbReference type="Gene3D" id="2.30.30.140">
    <property type="match status" value="1"/>
</dbReference>
<dbReference type="InterPro" id="IPR004088">
    <property type="entry name" value="KH_dom_type_1"/>
</dbReference>
<dbReference type="InterPro" id="IPR004087">
    <property type="entry name" value="KH_dom"/>
</dbReference>
<dbReference type="InterPro" id="IPR036612">
    <property type="entry name" value="KH_dom_type_1_sf"/>
</dbReference>
<protein>
    <recommendedName>
        <fullName evidence="4">Tudor domain-containing protein</fullName>
    </recommendedName>
</protein>
<dbReference type="Gene3D" id="3.30.1370.10">
    <property type="entry name" value="K Homology domain, type 1"/>
    <property type="match status" value="1"/>
</dbReference>
<dbReference type="OrthoDB" id="10069557at2759"/>
<dbReference type="PROSITE" id="PS50084">
    <property type="entry name" value="KH_TYPE_1"/>
    <property type="match status" value="1"/>
</dbReference>
<keyword evidence="3" id="KW-0472">Membrane</keyword>
<dbReference type="GO" id="GO:0003723">
    <property type="term" value="F:RNA binding"/>
    <property type="evidence" value="ECO:0007669"/>
    <property type="project" value="UniProtKB-UniRule"/>
</dbReference>
<feature type="region of interest" description="Disordered" evidence="2">
    <location>
        <begin position="51"/>
        <end position="89"/>
    </location>
</feature>
<keyword evidence="6" id="KW-1185">Reference proteome</keyword>
<feature type="region of interest" description="Disordered" evidence="2">
    <location>
        <begin position="132"/>
        <end position="209"/>
    </location>
</feature>
<feature type="transmembrane region" description="Helical" evidence="3">
    <location>
        <begin position="9"/>
        <end position="26"/>
    </location>
</feature>
<accession>A0A9P0PTP8</accession>
<feature type="compositionally biased region" description="Polar residues" evidence="2">
    <location>
        <begin position="626"/>
        <end position="643"/>
    </location>
</feature>
<dbReference type="Gene3D" id="2.40.50.90">
    <property type="match status" value="1"/>
</dbReference>